<dbReference type="OrthoDB" id="2017974at2759"/>
<evidence type="ECO:0000313" key="2">
    <source>
        <dbReference type="EMBL" id="CCM03153.1"/>
    </source>
</evidence>
<dbReference type="GeneID" id="24098064"/>
<dbReference type="SUPFAM" id="SSF88723">
    <property type="entry name" value="PIN domain-like"/>
    <property type="match status" value="1"/>
</dbReference>
<evidence type="ECO:0000313" key="3">
    <source>
        <dbReference type="Proteomes" id="UP000006352"/>
    </source>
</evidence>
<feature type="domain" description="PIN" evidence="1">
    <location>
        <begin position="29"/>
        <end position="154"/>
    </location>
</feature>
<dbReference type="RefSeq" id="XP_012182436.1">
    <property type="nucleotide sequence ID" value="XM_012327046.1"/>
</dbReference>
<dbReference type="GO" id="GO:0005634">
    <property type="term" value="C:nucleus"/>
    <property type="evidence" value="ECO:0007669"/>
    <property type="project" value="TreeGrafter"/>
</dbReference>
<protein>
    <recommendedName>
        <fullName evidence="1">PIN domain-containing protein</fullName>
    </recommendedName>
</protein>
<dbReference type="SMART" id="SM00670">
    <property type="entry name" value="PINc"/>
    <property type="match status" value="1"/>
</dbReference>
<dbReference type="GO" id="GO:0004540">
    <property type="term" value="F:RNA nuclease activity"/>
    <property type="evidence" value="ECO:0007669"/>
    <property type="project" value="UniProtKB-ARBA"/>
</dbReference>
<dbReference type="AlphaFoldDB" id="J4G8Z0"/>
<dbReference type="PANTHER" id="PTHR16161:SF0">
    <property type="entry name" value="TRANSCRIPTIONAL PROTEIN SWT1"/>
    <property type="match status" value="1"/>
</dbReference>
<keyword evidence="3" id="KW-1185">Reference proteome</keyword>
<dbReference type="EMBL" id="HE797103">
    <property type="protein sequence ID" value="CCM03153.1"/>
    <property type="molecule type" value="Genomic_DNA"/>
</dbReference>
<dbReference type="CDD" id="cd18727">
    <property type="entry name" value="PIN_Swt1-like"/>
    <property type="match status" value="1"/>
</dbReference>
<reference evidence="2 3" key="1">
    <citation type="journal article" date="2012" name="Appl. Environ. Microbiol.">
        <title>Short-read sequencing for genomic analysis of the brown rot fungus Fibroporia radiculosa.</title>
        <authorList>
            <person name="Tang J.D."/>
            <person name="Perkins A.D."/>
            <person name="Sonstegard T.S."/>
            <person name="Schroeder S.G."/>
            <person name="Burgess S.C."/>
            <person name="Diehl S.V."/>
        </authorList>
    </citation>
    <scope>NUCLEOTIDE SEQUENCE [LARGE SCALE GENOMIC DNA]</scope>
    <source>
        <strain evidence="2 3">TFFH 294</strain>
    </source>
</reference>
<dbReference type="PANTHER" id="PTHR16161">
    <property type="entry name" value="TRANSCRIPTIONAL PROTEIN SWT1"/>
    <property type="match status" value="1"/>
</dbReference>
<accession>J4G8Z0</accession>
<dbReference type="Proteomes" id="UP000006352">
    <property type="component" value="Unassembled WGS sequence"/>
</dbReference>
<name>J4G8Z0_9APHY</name>
<dbReference type="STRING" id="599839.J4G8Z0"/>
<evidence type="ECO:0000259" key="1">
    <source>
        <dbReference type="SMART" id="SM00670"/>
    </source>
</evidence>
<dbReference type="Gene3D" id="3.40.50.1010">
    <property type="entry name" value="5'-nuclease"/>
    <property type="match status" value="1"/>
</dbReference>
<dbReference type="InterPro" id="IPR052626">
    <property type="entry name" value="SWT1_Regulator"/>
</dbReference>
<sequence>MEADVTLQRIIAAANVDVEMKDATAVRTVFVVLDTNVMIDHLDVIDRFNDDIKTLKWTDLRIIIVIPTVLLNELDGLKKGNRVSWFASRASSWILDNMKERDTVKVQASRETCHLHVSDAARKNDIQIKDCCMFFQQQAGAHVVLVSGDRNLCIDGEADRIYTIMPPRAGWSSRELAKAIFGPGGVDLTMFRPQDDTPSYRPSKQLKHLRITVAPIGVDDDGMDIDDDNSLMRPDANGHDDYVPSHALDSLHLQAIMHFSFLLKEVAFRVRTEARDVGPLSQSSYAPGFRRKKFEMWTACDCVDYLGSKRELPASTPPLGVFLLRRSEDRGWRRGQDWSRKDWENCTAVLEAIGEKFDDEPVLSSVRYFRVETESVFKSALRPT</sequence>
<proteinExistence type="predicted"/>
<dbReference type="InterPro" id="IPR029060">
    <property type="entry name" value="PIN-like_dom_sf"/>
</dbReference>
<gene>
    <name evidence="2" type="ORF">FIBRA_05275</name>
</gene>
<dbReference type="InterPro" id="IPR002716">
    <property type="entry name" value="PIN_dom"/>
</dbReference>
<dbReference type="Pfam" id="PF13638">
    <property type="entry name" value="PIN_4"/>
    <property type="match status" value="1"/>
</dbReference>
<dbReference type="HOGENOM" id="CLU_678119_0_0_1"/>
<organism evidence="2 3">
    <name type="scientific">Fibroporia radiculosa</name>
    <dbReference type="NCBI Taxonomy" id="599839"/>
    <lineage>
        <taxon>Eukaryota</taxon>
        <taxon>Fungi</taxon>
        <taxon>Dikarya</taxon>
        <taxon>Basidiomycota</taxon>
        <taxon>Agaricomycotina</taxon>
        <taxon>Agaricomycetes</taxon>
        <taxon>Polyporales</taxon>
        <taxon>Fibroporiaceae</taxon>
        <taxon>Fibroporia</taxon>
    </lineage>
</organism>
<dbReference type="InParanoid" id="J4G8Z0"/>